<dbReference type="EMBL" id="JAPEVG010000184">
    <property type="protein sequence ID" value="KAJ8474566.1"/>
    <property type="molecule type" value="Genomic_DNA"/>
</dbReference>
<name>A0AAD7XC39_9APHY</name>
<sequence>MSTVTNQLIVIIRKAIDIFASRGLKCCLVGSVASYGYGVPRTPNDIDLVVLTDLYGQETLKSMLVAADSSFYLVPSRNPHATYKVLWYRNAATFSLSWKVDILLPGIMNIPNVPRDRIVSKSPHHIPLMPLMPHLLLKLQAWSDHRASHRSDQRLKQYTDVRDIDQLLDIALRRREHIRSASLDWLPQSMIAAAITRLRSFVVHAYGGDRERAAKWRRLGFDI</sequence>
<accession>A0AAD7XC39</accession>
<gene>
    <name evidence="1" type="ORF">ONZ51_g7126</name>
</gene>
<proteinExistence type="predicted"/>
<dbReference type="AlphaFoldDB" id="A0AAD7XC39"/>
<protein>
    <submittedName>
        <fullName evidence="1">Uncharacterized protein</fullName>
    </submittedName>
</protein>
<evidence type="ECO:0000313" key="2">
    <source>
        <dbReference type="Proteomes" id="UP001215151"/>
    </source>
</evidence>
<keyword evidence="2" id="KW-1185">Reference proteome</keyword>
<evidence type="ECO:0000313" key="1">
    <source>
        <dbReference type="EMBL" id="KAJ8474566.1"/>
    </source>
</evidence>
<dbReference type="Gene3D" id="3.30.460.40">
    <property type="match status" value="1"/>
</dbReference>
<dbReference type="InterPro" id="IPR043519">
    <property type="entry name" value="NT_sf"/>
</dbReference>
<dbReference type="Proteomes" id="UP001215151">
    <property type="component" value="Unassembled WGS sequence"/>
</dbReference>
<reference evidence="1" key="1">
    <citation type="submission" date="2022-11" db="EMBL/GenBank/DDBJ databases">
        <title>Genome Sequence of Cubamyces cubensis.</title>
        <authorList>
            <person name="Buettner E."/>
        </authorList>
    </citation>
    <scope>NUCLEOTIDE SEQUENCE</scope>
    <source>
        <strain evidence="1">MPL-01</strain>
    </source>
</reference>
<organism evidence="1 2">
    <name type="scientific">Trametes cubensis</name>
    <dbReference type="NCBI Taxonomy" id="1111947"/>
    <lineage>
        <taxon>Eukaryota</taxon>
        <taxon>Fungi</taxon>
        <taxon>Dikarya</taxon>
        <taxon>Basidiomycota</taxon>
        <taxon>Agaricomycotina</taxon>
        <taxon>Agaricomycetes</taxon>
        <taxon>Polyporales</taxon>
        <taxon>Polyporaceae</taxon>
        <taxon>Trametes</taxon>
    </lineage>
</organism>
<dbReference type="SUPFAM" id="SSF81301">
    <property type="entry name" value="Nucleotidyltransferase"/>
    <property type="match status" value="1"/>
</dbReference>
<comment type="caution">
    <text evidence="1">The sequence shown here is derived from an EMBL/GenBank/DDBJ whole genome shotgun (WGS) entry which is preliminary data.</text>
</comment>